<dbReference type="Gene3D" id="3.90.190.20">
    <property type="entry name" value="Mur ligase, C-terminal domain"/>
    <property type="match status" value="1"/>
</dbReference>
<feature type="domain" description="Mur ligase C-terminal" evidence="5">
    <location>
        <begin position="419"/>
        <end position="537"/>
    </location>
</feature>
<feature type="transmembrane region" description="Helical" evidence="4">
    <location>
        <begin position="59"/>
        <end position="78"/>
    </location>
</feature>
<reference evidence="7 8" key="1">
    <citation type="journal article" date="2016" name="Nat. Commun.">
        <title>Thousands of microbial genomes shed light on interconnected biogeochemical processes in an aquifer system.</title>
        <authorList>
            <person name="Anantharaman K."/>
            <person name="Brown C.T."/>
            <person name="Hug L.A."/>
            <person name="Sharon I."/>
            <person name="Castelle C.J."/>
            <person name="Probst A.J."/>
            <person name="Thomas B.C."/>
            <person name="Singh A."/>
            <person name="Wilkins M.J."/>
            <person name="Karaoz U."/>
            <person name="Brodie E.L."/>
            <person name="Williams K.H."/>
            <person name="Hubbard S.S."/>
            <person name="Banfield J.F."/>
        </authorList>
    </citation>
    <scope>NUCLEOTIDE SEQUENCE [LARGE SCALE GENOMIC DNA]</scope>
</reference>
<evidence type="ECO:0000259" key="5">
    <source>
        <dbReference type="Pfam" id="PF02875"/>
    </source>
</evidence>
<dbReference type="InterPro" id="IPR036565">
    <property type="entry name" value="Mur-like_cat_sf"/>
</dbReference>
<dbReference type="SUPFAM" id="SSF53623">
    <property type="entry name" value="MurD-like peptide ligases, catalytic domain"/>
    <property type="match status" value="1"/>
</dbReference>
<keyword evidence="4" id="KW-0472">Membrane</keyword>
<evidence type="ECO:0008006" key="9">
    <source>
        <dbReference type="Google" id="ProtNLM"/>
    </source>
</evidence>
<dbReference type="Pfam" id="PF08245">
    <property type="entry name" value="Mur_ligase_M"/>
    <property type="match status" value="1"/>
</dbReference>
<accession>A0A1G2QPR4</accession>
<dbReference type="InterPro" id="IPR051046">
    <property type="entry name" value="MurCDEF_CellWall_CoF430Synth"/>
</dbReference>
<sequence>MMAKFLLILSLSFFWLARELKIALFYLYLWQLKEYHLGRFYDHFRTEKSKRLIFHPLKIAKILLFLIYICFFFFPTIAFLLNSLWLFSLLIIYGLEAVVFLKDVFRKTLKKPTLTIKTVFLGLVVISALGSGLILAKVVFPNDFQKFLLTLLVLDIFSPFLISLLVISFQPLTIIWQKSIIEKAKRKRAQFKNLVVIGITGSYGKTSTKEFLATILSQKLNVLRTKEHQNSEMGISRCVLDELNENHQVFVVEMGAYGVGGIKLLADIVKPQIGIVTGINEQHLALFGTMENLISAEGGQELIESLPKNGVVILNGNSQLVMSNFRFLALDLKSQIFCSTKEKMDIWAEDIKTEKDRLSFRIVSKDGQAANFKVNLVGRQDVENILLTAGGAKELGFTLEEIARAAERIKPDQGALKLLKGSGGVDLIDSTYSANTNGVLAALDHLKLWSGKKIIIMPCLIELGSVSIEAHRQIGKKIAEVCDLGVITTQDKFAEIKEEAVRLGMNPNNILSLEDPREIWEKIKGFCQEGNVLLLEGRVPPEILAKAQEP</sequence>
<feature type="transmembrane region" description="Helical" evidence="4">
    <location>
        <begin position="84"/>
        <end position="102"/>
    </location>
</feature>
<dbReference type="GO" id="GO:0005524">
    <property type="term" value="F:ATP binding"/>
    <property type="evidence" value="ECO:0007669"/>
    <property type="project" value="UniProtKB-KW"/>
</dbReference>
<feature type="transmembrane region" description="Helical" evidence="4">
    <location>
        <begin position="114"/>
        <end position="136"/>
    </location>
</feature>
<keyword evidence="4" id="KW-0812">Transmembrane</keyword>
<dbReference type="InterPro" id="IPR036615">
    <property type="entry name" value="Mur_ligase_C_dom_sf"/>
</dbReference>
<evidence type="ECO:0000313" key="7">
    <source>
        <dbReference type="EMBL" id="OHA61972.1"/>
    </source>
</evidence>
<evidence type="ECO:0000256" key="2">
    <source>
        <dbReference type="ARBA" id="ARBA00022741"/>
    </source>
</evidence>
<dbReference type="Pfam" id="PF02875">
    <property type="entry name" value="Mur_ligase_C"/>
    <property type="match status" value="1"/>
</dbReference>
<keyword evidence="1" id="KW-0436">Ligase</keyword>
<dbReference type="InterPro" id="IPR013221">
    <property type="entry name" value="Mur_ligase_cen"/>
</dbReference>
<keyword evidence="2" id="KW-0547">Nucleotide-binding</keyword>
<feature type="transmembrane region" description="Helical" evidence="4">
    <location>
        <begin position="6"/>
        <end position="29"/>
    </location>
</feature>
<dbReference type="InterPro" id="IPR004101">
    <property type="entry name" value="Mur_ligase_C"/>
</dbReference>
<protein>
    <recommendedName>
        <fullName evidence="9">Mur ligase central domain-containing protein</fullName>
    </recommendedName>
</protein>
<proteinExistence type="predicted"/>
<dbReference type="GO" id="GO:0016881">
    <property type="term" value="F:acid-amino acid ligase activity"/>
    <property type="evidence" value="ECO:0007669"/>
    <property type="project" value="InterPro"/>
</dbReference>
<feature type="domain" description="Mur ligase central" evidence="6">
    <location>
        <begin position="199"/>
        <end position="389"/>
    </location>
</feature>
<evidence type="ECO:0000313" key="8">
    <source>
        <dbReference type="Proteomes" id="UP000179245"/>
    </source>
</evidence>
<evidence type="ECO:0000256" key="1">
    <source>
        <dbReference type="ARBA" id="ARBA00022598"/>
    </source>
</evidence>
<dbReference type="STRING" id="1802443.A2117_00205"/>
<dbReference type="Gene3D" id="3.40.1190.10">
    <property type="entry name" value="Mur-like, catalytic domain"/>
    <property type="match status" value="1"/>
</dbReference>
<gene>
    <name evidence="7" type="ORF">A2117_00205</name>
</gene>
<dbReference type="SUPFAM" id="SSF53244">
    <property type="entry name" value="MurD-like peptide ligases, peptide-binding domain"/>
    <property type="match status" value="1"/>
</dbReference>
<name>A0A1G2QPR4_9BACT</name>
<evidence type="ECO:0000256" key="3">
    <source>
        <dbReference type="ARBA" id="ARBA00022840"/>
    </source>
</evidence>
<evidence type="ECO:0000256" key="4">
    <source>
        <dbReference type="SAM" id="Phobius"/>
    </source>
</evidence>
<evidence type="ECO:0000259" key="6">
    <source>
        <dbReference type="Pfam" id="PF08245"/>
    </source>
</evidence>
<dbReference type="PANTHER" id="PTHR43024">
    <property type="entry name" value="UDP-N-ACETYLMURAMOYL-TRIPEPTIDE--D-ALANYL-D-ALANINE LIGASE"/>
    <property type="match status" value="1"/>
</dbReference>
<keyword evidence="3" id="KW-0067">ATP-binding</keyword>
<comment type="caution">
    <text evidence="7">The sequence shown here is derived from an EMBL/GenBank/DDBJ whole genome shotgun (WGS) entry which is preliminary data.</text>
</comment>
<organism evidence="7 8">
    <name type="scientific">Candidatus Wildermuthbacteria bacterium GWA2_46_15</name>
    <dbReference type="NCBI Taxonomy" id="1802443"/>
    <lineage>
        <taxon>Bacteria</taxon>
        <taxon>Candidatus Wildermuthiibacteriota</taxon>
    </lineage>
</organism>
<keyword evidence="4" id="KW-1133">Transmembrane helix</keyword>
<feature type="transmembrane region" description="Helical" evidence="4">
    <location>
        <begin position="156"/>
        <end position="176"/>
    </location>
</feature>
<dbReference type="Proteomes" id="UP000179245">
    <property type="component" value="Unassembled WGS sequence"/>
</dbReference>
<dbReference type="EMBL" id="MHTO01000025">
    <property type="protein sequence ID" value="OHA61972.1"/>
    <property type="molecule type" value="Genomic_DNA"/>
</dbReference>
<dbReference type="PANTHER" id="PTHR43024:SF1">
    <property type="entry name" value="UDP-N-ACETYLMURAMOYL-TRIPEPTIDE--D-ALANYL-D-ALANINE LIGASE"/>
    <property type="match status" value="1"/>
</dbReference>
<dbReference type="AlphaFoldDB" id="A0A1G2QPR4"/>